<organism evidence="3 4">
    <name type="scientific">Porphyridium purpureum</name>
    <name type="common">Red alga</name>
    <name type="synonym">Porphyridium cruentum</name>
    <dbReference type="NCBI Taxonomy" id="35688"/>
    <lineage>
        <taxon>Eukaryota</taxon>
        <taxon>Rhodophyta</taxon>
        <taxon>Bangiophyceae</taxon>
        <taxon>Porphyridiales</taxon>
        <taxon>Porphyridiaceae</taxon>
        <taxon>Porphyridium</taxon>
    </lineage>
</organism>
<feature type="compositionally biased region" description="Basic and acidic residues" evidence="2">
    <location>
        <begin position="54"/>
        <end position="64"/>
    </location>
</feature>
<evidence type="ECO:0000256" key="2">
    <source>
        <dbReference type="SAM" id="MobiDB-lite"/>
    </source>
</evidence>
<sequence length="403" mass="44655">MAFALHGGNAGLRGDRVQGRCSSGRVVLPARADRAPQRVVRAADGVRERKRSAARSDRRRDAKDGPGAAANPRRRVHVQRGKHDRDGHAREVGGIGTAAELNEPVHVAPQDQLSFERRGHLCLRNLLSRQLVLEWLAPAVRRELAAREYEVLLQKVEVMYEDDAAVMASLTSMTEANVQVLRNLLAALDGELPFLQLFRLWERNGEINKIARSTRFKSAATALLGTKQVVLYQDSCFLKRMGDKATRWHSDLNMCPLDTSSAVTFWIPMHDIPAPEHGGTGLVYADASHRDFSLPFWYGRGTAVDGRYPISHHNALAAGDVSVHAGWTLHAAPGCIEPEGRLAYTCTYVAADALVMAKGVRERVHREDHRSWAAWIDRAQPGKSLLDRANRHLTRADGPLPLL</sequence>
<feature type="region of interest" description="Disordered" evidence="2">
    <location>
        <begin position="38"/>
        <end position="90"/>
    </location>
</feature>
<dbReference type="Gene3D" id="2.60.120.620">
    <property type="entry name" value="q2cbj1_9rhob like domain"/>
    <property type="match status" value="1"/>
</dbReference>
<protein>
    <recommendedName>
        <fullName evidence="5">Phytanoyl-CoA dioxygenase family protein</fullName>
    </recommendedName>
</protein>
<dbReference type="AlphaFoldDB" id="A0A5J4YY79"/>
<evidence type="ECO:0000313" key="3">
    <source>
        <dbReference type="EMBL" id="KAA8495664.1"/>
    </source>
</evidence>
<comment type="cofactor">
    <cofactor evidence="1">
        <name>Fe cation</name>
        <dbReference type="ChEBI" id="CHEBI:24875"/>
    </cofactor>
</comment>
<keyword evidence="4" id="KW-1185">Reference proteome</keyword>
<feature type="compositionally biased region" description="Basic and acidic residues" evidence="2">
    <location>
        <begin position="81"/>
        <end position="90"/>
    </location>
</feature>
<dbReference type="Pfam" id="PF05721">
    <property type="entry name" value="PhyH"/>
    <property type="match status" value="1"/>
</dbReference>
<comment type="caution">
    <text evidence="3">The sequence shown here is derived from an EMBL/GenBank/DDBJ whole genome shotgun (WGS) entry which is preliminary data.</text>
</comment>
<dbReference type="OrthoDB" id="445007at2759"/>
<evidence type="ECO:0008006" key="5">
    <source>
        <dbReference type="Google" id="ProtNLM"/>
    </source>
</evidence>
<evidence type="ECO:0000313" key="4">
    <source>
        <dbReference type="Proteomes" id="UP000324585"/>
    </source>
</evidence>
<name>A0A5J4YY79_PORPP</name>
<accession>A0A5J4YY79</accession>
<dbReference type="EMBL" id="VRMN01000003">
    <property type="protein sequence ID" value="KAA8495664.1"/>
    <property type="molecule type" value="Genomic_DNA"/>
</dbReference>
<dbReference type="InterPro" id="IPR008775">
    <property type="entry name" value="Phytyl_CoA_dOase-like"/>
</dbReference>
<gene>
    <name evidence="3" type="ORF">FVE85_1819</name>
</gene>
<dbReference type="SUPFAM" id="SSF51197">
    <property type="entry name" value="Clavaminate synthase-like"/>
    <property type="match status" value="1"/>
</dbReference>
<reference evidence="4" key="1">
    <citation type="journal article" date="2019" name="Nat. Commun.">
        <title>Expansion of phycobilisome linker gene families in mesophilic red algae.</title>
        <authorList>
            <person name="Lee J."/>
            <person name="Kim D."/>
            <person name="Bhattacharya D."/>
            <person name="Yoon H.S."/>
        </authorList>
    </citation>
    <scope>NUCLEOTIDE SEQUENCE [LARGE SCALE GENOMIC DNA]</scope>
    <source>
        <strain evidence="4">CCMP 1328</strain>
    </source>
</reference>
<dbReference type="PANTHER" id="PTHR20883">
    <property type="entry name" value="PHYTANOYL-COA DIOXYGENASE DOMAIN CONTAINING 1"/>
    <property type="match status" value="1"/>
</dbReference>
<dbReference type="OMA" id="HWSPPQP"/>
<dbReference type="PANTHER" id="PTHR20883:SF49">
    <property type="entry name" value="PHYTANOYL-COA DIOXYGENASE"/>
    <property type="match status" value="1"/>
</dbReference>
<evidence type="ECO:0000256" key="1">
    <source>
        <dbReference type="ARBA" id="ARBA00001962"/>
    </source>
</evidence>
<dbReference type="Proteomes" id="UP000324585">
    <property type="component" value="Unassembled WGS sequence"/>
</dbReference>
<proteinExistence type="predicted"/>